<dbReference type="Proteomes" id="UP000831390">
    <property type="component" value="Chromosome"/>
</dbReference>
<evidence type="ECO:0000313" key="3">
    <source>
        <dbReference type="Proteomes" id="UP000831390"/>
    </source>
</evidence>
<gene>
    <name evidence="2" type="ORF">MTP16_20035</name>
</gene>
<feature type="compositionally biased region" description="Low complexity" evidence="1">
    <location>
        <begin position="44"/>
        <end position="57"/>
    </location>
</feature>
<evidence type="ECO:0000256" key="1">
    <source>
        <dbReference type="SAM" id="MobiDB-lite"/>
    </source>
</evidence>
<accession>A0ABY4B5W4</accession>
<feature type="region of interest" description="Disordered" evidence="1">
    <location>
        <begin position="25"/>
        <end position="57"/>
    </location>
</feature>
<dbReference type="PROSITE" id="PS51257">
    <property type="entry name" value="PROKAR_LIPOPROTEIN"/>
    <property type="match status" value="1"/>
</dbReference>
<proteinExistence type="predicted"/>
<sequence>MKRTGAGWQHASGLLILAALASCQPERPKEKPNGAGPRPPAPPVAAQAPAAPVAAGASTDTLLRSAPARPANKEPVKPGWQLVSSPVLRRVLQVHRYVGTIGGQLATAELQWHNPDSITGRFYLHRTDSEHLWEYVRKGKCPVVFDFAEDGQWRLSGLPGGPTLRATWHQGRRRQSVALQENYAGAVRYGIRRLLRVEVADTTAGSAYEVKASVERDFLMLPAPASVRLPLRRLLNPGPKARLRLLHDLQEGNSVVTHRLNVRLNDFGLFSYQTCHFSRESGGTPSVGFESTLLDLTTGRPITVDSQLRPGYELALRQLIMQHVLHDAEFDEQERKWLTDDWKSTHLADFPDMDLGLTATGLEAVYWQPMYPESVFIPYRELRPLVRPGTPLARMLSARKLW</sequence>
<dbReference type="RefSeq" id="WP_243513124.1">
    <property type="nucleotide sequence ID" value="NZ_CP094534.1"/>
</dbReference>
<evidence type="ECO:0000313" key="2">
    <source>
        <dbReference type="EMBL" id="UOE33401.1"/>
    </source>
</evidence>
<dbReference type="EMBL" id="CP094534">
    <property type="protein sequence ID" value="UOE33401.1"/>
    <property type="molecule type" value="Genomic_DNA"/>
</dbReference>
<organism evidence="2 3">
    <name type="scientific">Hymenobacter monticola</name>
    <dbReference type="NCBI Taxonomy" id="1705399"/>
    <lineage>
        <taxon>Bacteria</taxon>
        <taxon>Pseudomonadati</taxon>
        <taxon>Bacteroidota</taxon>
        <taxon>Cytophagia</taxon>
        <taxon>Cytophagales</taxon>
        <taxon>Hymenobacteraceae</taxon>
        <taxon>Hymenobacter</taxon>
    </lineage>
</organism>
<reference evidence="2 3" key="1">
    <citation type="submission" date="2022-03" db="EMBL/GenBank/DDBJ databases">
        <title>Hymenobactersp. isolated from the air.</title>
        <authorList>
            <person name="Won M."/>
            <person name="Kwon S.-W."/>
        </authorList>
    </citation>
    <scope>NUCLEOTIDE SEQUENCE [LARGE SCALE GENOMIC DNA]</scope>
    <source>
        <strain evidence="2 3">KACC 22596</strain>
    </source>
</reference>
<protein>
    <recommendedName>
        <fullName evidence="4">DUF3298 domain-containing protein</fullName>
    </recommendedName>
</protein>
<name>A0ABY4B5W4_9BACT</name>
<keyword evidence="3" id="KW-1185">Reference proteome</keyword>
<evidence type="ECO:0008006" key="4">
    <source>
        <dbReference type="Google" id="ProtNLM"/>
    </source>
</evidence>